<reference evidence="2" key="1">
    <citation type="journal article" date="2015" name="Nature">
        <title>Complex archaea that bridge the gap between prokaryotes and eukaryotes.</title>
        <authorList>
            <person name="Spang A."/>
            <person name="Saw J.H."/>
            <person name="Jorgensen S.L."/>
            <person name="Zaremba-Niedzwiedzka K."/>
            <person name="Martijn J."/>
            <person name="Lind A.E."/>
            <person name="van Eijk R."/>
            <person name="Schleper C."/>
            <person name="Guy L."/>
            <person name="Ettema T.J."/>
        </authorList>
    </citation>
    <scope>NUCLEOTIDE SEQUENCE</scope>
</reference>
<dbReference type="AlphaFoldDB" id="A0A0F9E9P8"/>
<evidence type="ECO:0000256" key="1">
    <source>
        <dbReference type="SAM" id="Coils"/>
    </source>
</evidence>
<accession>A0A0F9E9P8</accession>
<name>A0A0F9E9P8_9ZZZZ</name>
<gene>
    <name evidence="2" type="ORF">LCGC14_2393850</name>
</gene>
<sequence length="461" mass="51631">MATGQRRLSDWLAGFVQFCSGLESPTQYHIWSGLATVSAALQRKVRLKNPYFTLFPNLYIFIVGPAGIGKTTAADIGVAMLNAATEGAVSITADKITPEALMMEMAESETIIPSEQEILKQSAIFAYCPEAAVFLGDALHNTSMLALLTRFYECPEGTWRYRTKTAGFTEITNGCLTLLACTTPEWIQKTISPVLIGGGFTSRIIFIYDETQGDPEHWPKVDPSLVTLEQDLVHDLKIIHELQGEFSVDPQALDEYKEWYDTQFYEAGGGDERMAGFIVRLRSEHILKVGMVLAACMEDDLVLRPNHLHASREFLAAAEPTMVESFGYSGRSIIAEDQMMILKEVERMALVPHSTLLTKYKRHVDKEKLKRIVETLMEAGEIFPYTATRRGGKVLVLGVIGGGAKHYASKVEHIRRVREAKEKEREDLAKEREKLKLEKEKMEKDLDPLKAKIIDKPGKKG</sequence>
<protein>
    <submittedName>
        <fullName evidence="2">Uncharacterized protein</fullName>
    </submittedName>
</protein>
<proteinExistence type="predicted"/>
<dbReference type="EMBL" id="LAZR01035789">
    <property type="protein sequence ID" value="KKL26581.1"/>
    <property type="molecule type" value="Genomic_DNA"/>
</dbReference>
<organism evidence="2">
    <name type="scientific">marine sediment metagenome</name>
    <dbReference type="NCBI Taxonomy" id="412755"/>
    <lineage>
        <taxon>unclassified sequences</taxon>
        <taxon>metagenomes</taxon>
        <taxon>ecological metagenomes</taxon>
    </lineage>
</organism>
<feature type="non-terminal residue" evidence="2">
    <location>
        <position position="461"/>
    </location>
</feature>
<feature type="coiled-coil region" evidence="1">
    <location>
        <begin position="411"/>
        <end position="452"/>
    </location>
</feature>
<comment type="caution">
    <text evidence="2">The sequence shown here is derived from an EMBL/GenBank/DDBJ whole genome shotgun (WGS) entry which is preliminary data.</text>
</comment>
<keyword evidence="1" id="KW-0175">Coiled coil</keyword>
<evidence type="ECO:0000313" key="2">
    <source>
        <dbReference type="EMBL" id="KKL26581.1"/>
    </source>
</evidence>